<protein>
    <submittedName>
        <fullName evidence="3">Glycosyltransferase family 92 protein</fullName>
    </submittedName>
</protein>
<evidence type="ECO:0000256" key="1">
    <source>
        <dbReference type="SAM" id="Phobius"/>
    </source>
</evidence>
<name>A0A915BJQ4_PARUN</name>
<keyword evidence="1" id="KW-0472">Membrane</keyword>
<sequence>MINNQRINDVGIIALSVAYLSHFMFYSQRSMRILSVYFLALIFLTVIILIILLSKKENIDSILNDRRFHYFNDTIEISSRILLYKAYCVLPNVLQSKMSKNLSNYERITLVIHISSDYLDERLIAQANAWDGPISLSIVVPPNNFTTAINEAKAKIFDYAPFIETKLSAHFIYRNIDGCTGKSTATDQQFDRLYPINVARNVARLLSWTKYILIADYEYIFSEGFEARMLDLATTILDENPKTALVFRIFEANGTINEMPRTKRTLYDAYKRGDAIEFHDKYVNGAHSIPGLKDWFERNVTNPSLSTTLSYKRHNWEPQFVALSTIPFHDENFPYPIRDNTELRWEMCRLNYTFQLVDDLFMVHPGIKKKVGALSELKKIAWKSFHSALQQFNRRMDICCQKTKSICPRFRA</sequence>
<dbReference type="AlphaFoldDB" id="A0A915BJQ4"/>
<dbReference type="WBParaSite" id="PgR042_g064_t01">
    <property type="protein sequence ID" value="PgR042_g064_t01"/>
    <property type="gene ID" value="PgR042_g064"/>
</dbReference>
<dbReference type="PANTHER" id="PTHR47411:SF3">
    <property type="entry name" value="I-BETA-1,3-N-ACETYLGLUCOSAMINYLTRANSFERASE"/>
    <property type="match status" value="1"/>
</dbReference>
<dbReference type="Proteomes" id="UP000887569">
    <property type="component" value="Unplaced"/>
</dbReference>
<feature type="transmembrane region" description="Helical" evidence="1">
    <location>
        <begin position="7"/>
        <end position="27"/>
    </location>
</feature>
<keyword evidence="2" id="KW-1185">Reference proteome</keyword>
<evidence type="ECO:0000313" key="3">
    <source>
        <dbReference type="WBParaSite" id="PgR042_g064_t01"/>
    </source>
</evidence>
<dbReference type="PANTHER" id="PTHR47411">
    <property type="entry name" value="B3GNT1, BETA-1,3-N-ACETYLGUCOSAMINYLTRANSFERASE 1, HOMOLOG"/>
    <property type="match status" value="1"/>
</dbReference>
<dbReference type="Pfam" id="PF13896">
    <property type="entry name" value="Glyco_transf_49"/>
    <property type="match status" value="1"/>
</dbReference>
<reference evidence="3" key="1">
    <citation type="submission" date="2022-11" db="UniProtKB">
        <authorList>
            <consortium name="WormBaseParasite"/>
        </authorList>
    </citation>
    <scope>IDENTIFICATION</scope>
</reference>
<proteinExistence type="predicted"/>
<feature type="transmembrane region" description="Helical" evidence="1">
    <location>
        <begin position="33"/>
        <end position="53"/>
    </location>
</feature>
<evidence type="ECO:0000313" key="2">
    <source>
        <dbReference type="Proteomes" id="UP000887569"/>
    </source>
</evidence>
<organism evidence="2 3">
    <name type="scientific">Parascaris univalens</name>
    <name type="common">Nematode worm</name>
    <dbReference type="NCBI Taxonomy" id="6257"/>
    <lineage>
        <taxon>Eukaryota</taxon>
        <taxon>Metazoa</taxon>
        <taxon>Ecdysozoa</taxon>
        <taxon>Nematoda</taxon>
        <taxon>Chromadorea</taxon>
        <taxon>Rhabditida</taxon>
        <taxon>Spirurina</taxon>
        <taxon>Ascaridomorpha</taxon>
        <taxon>Ascaridoidea</taxon>
        <taxon>Ascarididae</taxon>
        <taxon>Parascaris</taxon>
    </lineage>
</organism>
<keyword evidence="1" id="KW-0812">Transmembrane</keyword>
<accession>A0A915BJQ4</accession>
<keyword evidence="1" id="KW-1133">Transmembrane helix</keyword>